<gene>
    <name evidence="1" type="ORF">DPMN_135864</name>
</gene>
<comment type="caution">
    <text evidence="1">The sequence shown here is derived from an EMBL/GenBank/DDBJ whole genome shotgun (WGS) entry which is preliminary data.</text>
</comment>
<dbReference type="Proteomes" id="UP000828390">
    <property type="component" value="Unassembled WGS sequence"/>
</dbReference>
<organism evidence="1 2">
    <name type="scientific">Dreissena polymorpha</name>
    <name type="common">Zebra mussel</name>
    <name type="synonym">Mytilus polymorpha</name>
    <dbReference type="NCBI Taxonomy" id="45954"/>
    <lineage>
        <taxon>Eukaryota</taxon>
        <taxon>Metazoa</taxon>
        <taxon>Spiralia</taxon>
        <taxon>Lophotrochozoa</taxon>
        <taxon>Mollusca</taxon>
        <taxon>Bivalvia</taxon>
        <taxon>Autobranchia</taxon>
        <taxon>Heteroconchia</taxon>
        <taxon>Euheterodonta</taxon>
        <taxon>Imparidentia</taxon>
        <taxon>Neoheterodontei</taxon>
        <taxon>Myida</taxon>
        <taxon>Dreissenoidea</taxon>
        <taxon>Dreissenidae</taxon>
        <taxon>Dreissena</taxon>
    </lineage>
</organism>
<keyword evidence="2" id="KW-1185">Reference proteome</keyword>
<reference evidence="1" key="1">
    <citation type="journal article" date="2019" name="bioRxiv">
        <title>The Genome of the Zebra Mussel, Dreissena polymorpha: A Resource for Invasive Species Research.</title>
        <authorList>
            <person name="McCartney M.A."/>
            <person name="Auch B."/>
            <person name="Kono T."/>
            <person name="Mallez S."/>
            <person name="Zhang Y."/>
            <person name="Obille A."/>
            <person name="Becker A."/>
            <person name="Abrahante J.E."/>
            <person name="Garbe J."/>
            <person name="Badalamenti J.P."/>
            <person name="Herman A."/>
            <person name="Mangelson H."/>
            <person name="Liachko I."/>
            <person name="Sullivan S."/>
            <person name="Sone E.D."/>
            <person name="Koren S."/>
            <person name="Silverstein K.A.T."/>
            <person name="Beckman K.B."/>
            <person name="Gohl D.M."/>
        </authorList>
    </citation>
    <scope>NUCLEOTIDE SEQUENCE</scope>
    <source>
        <strain evidence="1">Duluth1</strain>
        <tissue evidence="1">Whole animal</tissue>
    </source>
</reference>
<accession>A0A9D4FYT1</accession>
<dbReference type="AlphaFoldDB" id="A0A9D4FYT1"/>
<dbReference type="EMBL" id="JAIWYP010000006">
    <property type="protein sequence ID" value="KAH3807520.1"/>
    <property type="molecule type" value="Genomic_DNA"/>
</dbReference>
<protein>
    <submittedName>
        <fullName evidence="1">Uncharacterized protein</fullName>
    </submittedName>
</protein>
<evidence type="ECO:0000313" key="1">
    <source>
        <dbReference type="EMBL" id="KAH3807520.1"/>
    </source>
</evidence>
<name>A0A9D4FYT1_DREPO</name>
<sequence>MSRPFIFAGRNNPDPLCEDVFTEESFGLVVLPLRGNVVFYPTGVRLSSLFRILVIPIFSFTTKRG</sequence>
<evidence type="ECO:0000313" key="2">
    <source>
        <dbReference type="Proteomes" id="UP000828390"/>
    </source>
</evidence>
<proteinExistence type="predicted"/>
<reference evidence="1" key="2">
    <citation type="submission" date="2020-11" db="EMBL/GenBank/DDBJ databases">
        <authorList>
            <person name="McCartney M.A."/>
            <person name="Auch B."/>
            <person name="Kono T."/>
            <person name="Mallez S."/>
            <person name="Becker A."/>
            <person name="Gohl D.M."/>
            <person name="Silverstein K.A.T."/>
            <person name="Koren S."/>
            <person name="Bechman K.B."/>
            <person name="Herman A."/>
            <person name="Abrahante J.E."/>
            <person name="Garbe J."/>
        </authorList>
    </citation>
    <scope>NUCLEOTIDE SEQUENCE</scope>
    <source>
        <strain evidence="1">Duluth1</strain>
        <tissue evidence="1">Whole animal</tissue>
    </source>
</reference>